<organism evidence="2">
    <name type="scientific">candidate division WOR-3 bacterium</name>
    <dbReference type="NCBI Taxonomy" id="2052148"/>
    <lineage>
        <taxon>Bacteria</taxon>
        <taxon>Bacteria division WOR-3</taxon>
    </lineage>
</organism>
<comment type="caution">
    <text evidence="2">The sequence shown here is derived from an EMBL/GenBank/DDBJ whole genome shotgun (WGS) entry which is preliminary data.</text>
</comment>
<dbReference type="Proteomes" id="UP000886110">
    <property type="component" value="Unassembled WGS sequence"/>
</dbReference>
<name>A0A7C5DH27_UNCW3</name>
<protein>
    <submittedName>
        <fullName evidence="2">Uncharacterized protein</fullName>
    </submittedName>
</protein>
<evidence type="ECO:0000256" key="1">
    <source>
        <dbReference type="SAM" id="Phobius"/>
    </source>
</evidence>
<proteinExistence type="predicted"/>
<evidence type="ECO:0000313" key="2">
    <source>
        <dbReference type="EMBL" id="HHE04903.1"/>
    </source>
</evidence>
<gene>
    <name evidence="2" type="ORF">ENL19_02440</name>
</gene>
<reference evidence="2" key="1">
    <citation type="journal article" date="2020" name="mSystems">
        <title>Genome- and Community-Level Interaction Insights into Carbon Utilization and Element Cycling Functions of Hydrothermarchaeota in Hydrothermal Sediment.</title>
        <authorList>
            <person name="Zhou Z."/>
            <person name="Liu Y."/>
            <person name="Xu W."/>
            <person name="Pan J."/>
            <person name="Luo Z.H."/>
            <person name="Li M."/>
        </authorList>
    </citation>
    <scope>NUCLEOTIDE SEQUENCE [LARGE SCALE GENOMIC DNA]</scope>
    <source>
        <strain evidence="2">HyVt-74</strain>
    </source>
</reference>
<sequence>MKIPRVEIFEEEQKVGWLREFLKNIDIPALIFVILLILGFLLGGFYLHLKAKKILSSSPRVSSVEK</sequence>
<keyword evidence="1" id="KW-1133">Transmembrane helix</keyword>
<accession>A0A7C5DH27</accession>
<keyword evidence="1" id="KW-0472">Membrane</keyword>
<dbReference type="EMBL" id="DRTB01000184">
    <property type="protein sequence ID" value="HHE04903.1"/>
    <property type="molecule type" value="Genomic_DNA"/>
</dbReference>
<dbReference type="AlphaFoldDB" id="A0A7C5DH27"/>
<keyword evidence="1" id="KW-0812">Transmembrane</keyword>
<feature type="transmembrane region" description="Helical" evidence="1">
    <location>
        <begin position="27"/>
        <end position="49"/>
    </location>
</feature>